<evidence type="ECO:0000313" key="8">
    <source>
        <dbReference type="Proteomes" id="UP000199071"/>
    </source>
</evidence>
<feature type="transmembrane region" description="Helical" evidence="6">
    <location>
        <begin position="163"/>
        <end position="181"/>
    </location>
</feature>
<feature type="transmembrane region" description="Helical" evidence="6">
    <location>
        <begin position="342"/>
        <end position="359"/>
    </location>
</feature>
<feature type="transmembrane region" description="Helical" evidence="6">
    <location>
        <begin position="260"/>
        <end position="283"/>
    </location>
</feature>
<keyword evidence="4 6" id="KW-1133">Transmembrane helix</keyword>
<evidence type="ECO:0000256" key="6">
    <source>
        <dbReference type="SAM" id="Phobius"/>
    </source>
</evidence>
<feature type="transmembrane region" description="Helical" evidence="6">
    <location>
        <begin position="311"/>
        <end position="330"/>
    </location>
</feature>
<dbReference type="Pfam" id="PF02653">
    <property type="entry name" value="BPD_transp_2"/>
    <property type="match status" value="1"/>
</dbReference>
<proteinExistence type="predicted"/>
<dbReference type="AlphaFoldDB" id="A0A1G6CUT1"/>
<feature type="transmembrane region" description="Helical" evidence="6">
    <location>
        <begin position="213"/>
        <end position="231"/>
    </location>
</feature>
<name>A0A1G6CUT1_9HYPH</name>
<feature type="transmembrane region" description="Helical" evidence="6">
    <location>
        <begin position="130"/>
        <end position="151"/>
    </location>
</feature>
<evidence type="ECO:0000256" key="3">
    <source>
        <dbReference type="ARBA" id="ARBA00022692"/>
    </source>
</evidence>
<protein>
    <submittedName>
        <fullName evidence="7">Simple sugar transport system permease protein</fullName>
    </submittedName>
</protein>
<keyword evidence="5 6" id="KW-0472">Membrane</keyword>
<feature type="transmembrane region" description="Helical" evidence="6">
    <location>
        <begin position="100"/>
        <end position="124"/>
    </location>
</feature>
<feature type="transmembrane region" description="Helical" evidence="6">
    <location>
        <begin position="72"/>
        <end position="93"/>
    </location>
</feature>
<keyword evidence="2" id="KW-1003">Cell membrane</keyword>
<evidence type="ECO:0000256" key="1">
    <source>
        <dbReference type="ARBA" id="ARBA00004651"/>
    </source>
</evidence>
<dbReference type="CDD" id="cd06580">
    <property type="entry name" value="TM_PBP1_transp_TpRbsC_like"/>
    <property type="match status" value="1"/>
</dbReference>
<evidence type="ECO:0000256" key="4">
    <source>
        <dbReference type="ARBA" id="ARBA00022989"/>
    </source>
</evidence>
<keyword evidence="8" id="KW-1185">Reference proteome</keyword>
<organism evidence="7 8">
    <name type="scientific">Bauldia litoralis</name>
    <dbReference type="NCBI Taxonomy" id="665467"/>
    <lineage>
        <taxon>Bacteria</taxon>
        <taxon>Pseudomonadati</taxon>
        <taxon>Pseudomonadota</taxon>
        <taxon>Alphaproteobacteria</taxon>
        <taxon>Hyphomicrobiales</taxon>
        <taxon>Kaistiaceae</taxon>
        <taxon>Bauldia</taxon>
    </lineage>
</organism>
<dbReference type="GO" id="GO:0022857">
    <property type="term" value="F:transmembrane transporter activity"/>
    <property type="evidence" value="ECO:0007669"/>
    <property type="project" value="InterPro"/>
</dbReference>
<keyword evidence="7" id="KW-0762">Sugar transport</keyword>
<comment type="subcellular location">
    <subcellularLocation>
        <location evidence="1">Cell membrane</location>
        <topology evidence="1">Multi-pass membrane protein</topology>
    </subcellularLocation>
</comment>
<dbReference type="EMBL" id="FMXQ01000005">
    <property type="protein sequence ID" value="SDB36623.1"/>
    <property type="molecule type" value="Genomic_DNA"/>
</dbReference>
<evidence type="ECO:0000256" key="5">
    <source>
        <dbReference type="ARBA" id="ARBA00023136"/>
    </source>
</evidence>
<reference evidence="7 8" key="1">
    <citation type="submission" date="2016-10" db="EMBL/GenBank/DDBJ databases">
        <authorList>
            <person name="de Groot N.N."/>
        </authorList>
    </citation>
    <scope>NUCLEOTIDE SEQUENCE [LARGE SCALE GENOMIC DNA]</scope>
    <source>
        <strain evidence="7 8">ATCC 35022</strain>
    </source>
</reference>
<dbReference type="GO" id="GO:0005886">
    <property type="term" value="C:plasma membrane"/>
    <property type="evidence" value="ECO:0007669"/>
    <property type="project" value="UniProtKB-SubCell"/>
</dbReference>
<feature type="transmembrane region" description="Helical" evidence="6">
    <location>
        <begin position="31"/>
        <end position="52"/>
    </location>
</feature>
<gene>
    <name evidence="7" type="ORF">SAMN02982931_02774</name>
</gene>
<feature type="transmembrane region" description="Helical" evidence="6">
    <location>
        <begin position="289"/>
        <end position="306"/>
    </location>
</feature>
<dbReference type="PANTHER" id="PTHR47089">
    <property type="entry name" value="ABC TRANSPORTER, PERMEASE PROTEIN"/>
    <property type="match status" value="1"/>
</dbReference>
<dbReference type="STRING" id="665467.SAMN02982931_02774"/>
<keyword evidence="7" id="KW-0813">Transport</keyword>
<evidence type="ECO:0000256" key="2">
    <source>
        <dbReference type="ARBA" id="ARBA00022475"/>
    </source>
</evidence>
<dbReference type="RefSeq" id="WP_244521262.1">
    <property type="nucleotide sequence ID" value="NZ_FMXQ01000005.1"/>
</dbReference>
<keyword evidence="3 6" id="KW-0812">Transmembrane</keyword>
<dbReference type="Proteomes" id="UP000199071">
    <property type="component" value="Unassembled WGS sequence"/>
</dbReference>
<evidence type="ECO:0000313" key="7">
    <source>
        <dbReference type="EMBL" id="SDB36623.1"/>
    </source>
</evidence>
<accession>A0A1G6CUT1</accession>
<dbReference type="PANTHER" id="PTHR47089:SF1">
    <property type="entry name" value="GUANOSINE ABC TRANSPORTER PERMEASE PROTEIN NUPP"/>
    <property type="match status" value="1"/>
</dbReference>
<dbReference type="InterPro" id="IPR001851">
    <property type="entry name" value="ABC_transp_permease"/>
</dbReference>
<sequence length="369" mass="38458">MTATSPTDVPAPDLATEGSEWLTRIARSAEAVVIPLIAMVSAAVLFSIFLLFLGKSPVEFFNLLWVGGYGSAFSWTNTLVRAGPLIFTALCVAIPARLGIVVIGGEGALVLGGFTAAAIAIPFLGWGAPWLIQAVMFVTAAAVGAAWIGFVGVLRHYRGVNETIASLLLFYIAVAIMNFFVEGALRDPGNPNKPSTPAIGDANMVGDIPGTDIHWGLVFAIVLAIAVWVLMNRTRFGFAARITGGNVRAARAQGLPVGRLVVVSCAIAGACAGLAGFFEVAAIQGRANASLAAGYGFTGILVAFLARQNPLAIIPVAIFLGGIAAAGGLVQRRMGMPDATVQVLQGLMFVVLLVSETLYGRLPFFRGKR</sequence>